<keyword evidence="2" id="KW-1185">Reference proteome</keyword>
<gene>
    <name evidence="1" type="ORF">CAOG_001014</name>
</gene>
<evidence type="ECO:0000313" key="2">
    <source>
        <dbReference type="Proteomes" id="UP000008743"/>
    </source>
</evidence>
<dbReference type="RefSeq" id="XP_004365885.2">
    <property type="nucleotide sequence ID" value="XM_004365828.2"/>
</dbReference>
<reference evidence="2" key="1">
    <citation type="submission" date="2011-02" db="EMBL/GenBank/DDBJ databases">
        <title>The Genome Sequence of Capsaspora owczarzaki ATCC 30864.</title>
        <authorList>
            <person name="Russ C."/>
            <person name="Cuomo C."/>
            <person name="Burger G."/>
            <person name="Gray M.W."/>
            <person name="Holland P.W.H."/>
            <person name="King N."/>
            <person name="Lang F.B.F."/>
            <person name="Roger A.J."/>
            <person name="Ruiz-Trillo I."/>
            <person name="Young S.K."/>
            <person name="Zeng Q."/>
            <person name="Gargeya S."/>
            <person name="Alvarado L."/>
            <person name="Berlin A."/>
            <person name="Chapman S.B."/>
            <person name="Chen Z."/>
            <person name="Freedman E."/>
            <person name="Gellesch M."/>
            <person name="Goldberg J."/>
            <person name="Griggs A."/>
            <person name="Gujja S."/>
            <person name="Heilman E."/>
            <person name="Heiman D."/>
            <person name="Howarth C."/>
            <person name="Mehta T."/>
            <person name="Neiman D."/>
            <person name="Pearson M."/>
            <person name="Roberts A."/>
            <person name="Saif S."/>
            <person name="Shea T."/>
            <person name="Shenoy N."/>
            <person name="Sisk P."/>
            <person name="Stolte C."/>
            <person name="Sykes S."/>
            <person name="White J."/>
            <person name="Yandava C."/>
            <person name="Haas B."/>
            <person name="Nusbaum C."/>
            <person name="Birren B."/>
        </authorList>
    </citation>
    <scope>NUCLEOTIDE SEQUENCE</scope>
    <source>
        <strain evidence="2">ATCC 30864</strain>
    </source>
</reference>
<proteinExistence type="predicted"/>
<evidence type="ECO:0000313" key="1">
    <source>
        <dbReference type="EMBL" id="KJE89571.1"/>
    </source>
</evidence>
<organism evidence="1 2">
    <name type="scientific">Capsaspora owczarzaki (strain ATCC 30864)</name>
    <dbReference type="NCBI Taxonomy" id="595528"/>
    <lineage>
        <taxon>Eukaryota</taxon>
        <taxon>Filasterea</taxon>
        <taxon>Capsaspora</taxon>
    </lineage>
</organism>
<protein>
    <submittedName>
        <fullName evidence="1">Uncharacterized protein</fullName>
    </submittedName>
</protein>
<dbReference type="EMBL" id="KE346360">
    <property type="protein sequence ID" value="KJE89571.1"/>
    <property type="molecule type" value="Genomic_DNA"/>
</dbReference>
<name>A0A0D2U320_CAPO3</name>
<accession>A0A0D2U320</accession>
<sequence>MAELAQLDGTRVVNARLGDATPWQLRFGFVDSPSTVSAICLENCRTREVTNLKIINSSPSRLELKGKGGDGHHLVVTLFAQPESRNTMAALRVSDRGGRCMRVGAFFDYCFQHIPQVPPPVKESRQYKSFEEYGKTQNLDTADIADMFDRLTLDPGDDEDDDADNSFERLKALVVDRKTKLCETCRSM</sequence>
<dbReference type="Proteomes" id="UP000008743">
    <property type="component" value="Unassembled WGS sequence"/>
</dbReference>
<dbReference type="InParanoid" id="A0A0D2U320"/>
<dbReference type="AlphaFoldDB" id="A0A0D2U320"/>